<dbReference type="EMBL" id="CP067099">
    <property type="protein sequence ID" value="QQO64187.1"/>
    <property type="molecule type" value="Genomic_DNA"/>
</dbReference>
<proteinExistence type="inferred from homology"/>
<keyword evidence="6" id="KW-0044">Antibiotic</keyword>
<dbReference type="InterPro" id="IPR024575">
    <property type="entry name" value="Cloacin_colicin"/>
</dbReference>
<dbReference type="GeneID" id="92278973"/>
<dbReference type="InterPro" id="IPR038452">
    <property type="entry name" value="Channel_colicin_cen_sf"/>
</dbReference>
<dbReference type="Proteomes" id="UP000596157">
    <property type="component" value="Chromosome"/>
</dbReference>
<dbReference type="SUPFAM" id="SSF58096">
    <property type="entry name" value="Colicin Ia, N-terminal domain"/>
    <property type="match status" value="1"/>
</dbReference>
<evidence type="ECO:0000313" key="10">
    <source>
        <dbReference type="EMBL" id="QQO64187.1"/>
    </source>
</evidence>
<keyword evidence="5" id="KW-0378">Hydrolase</keyword>
<dbReference type="RefSeq" id="WP_337979949.1">
    <property type="nucleotide sequence ID" value="NZ_CP067099.1"/>
</dbReference>
<evidence type="ECO:0000256" key="5">
    <source>
        <dbReference type="ARBA" id="ARBA00022801"/>
    </source>
</evidence>
<dbReference type="InterPro" id="IPR014739">
    <property type="entry name" value="Channel_colicin_N_sf"/>
</dbReference>
<evidence type="ECO:0000313" key="11">
    <source>
        <dbReference type="Proteomes" id="UP000596157"/>
    </source>
</evidence>
<dbReference type="Pfam" id="PF21431">
    <property type="entry name" value="Col-Pyo_DNase"/>
    <property type="match status" value="1"/>
</dbReference>
<dbReference type="SUPFAM" id="SSF54060">
    <property type="entry name" value="His-Me finger endonucleases"/>
    <property type="match status" value="1"/>
</dbReference>
<evidence type="ECO:0000256" key="6">
    <source>
        <dbReference type="ARBA" id="ARBA00023022"/>
    </source>
</evidence>
<keyword evidence="2" id="KW-0929">Antimicrobial</keyword>
<gene>
    <name evidence="10" type="ORF">JI723_09615</name>
</gene>
<keyword evidence="11" id="KW-1185">Reference proteome</keyword>
<dbReference type="InterPro" id="IPR037146">
    <property type="entry name" value="Colicin/pyocin_DNase_dom_sf"/>
</dbReference>
<dbReference type="Gene3D" id="3.30.305.10">
    <property type="entry name" value="Colicin Ia, domain 2"/>
    <property type="match status" value="1"/>
</dbReference>
<dbReference type="Gene3D" id="3.90.540.10">
    <property type="entry name" value="Colicin/pyocin, DNase domain"/>
    <property type="match status" value="1"/>
</dbReference>
<organism evidence="10 11">
    <name type="scientific">Providencia manganoxydans</name>
    <dbReference type="NCBI Taxonomy" id="2923283"/>
    <lineage>
        <taxon>Bacteria</taxon>
        <taxon>Pseudomonadati</taxon>
        <taxon>Pseudomonadota</taxon>
        <taxon>Gammaproteobacteria</taxon>
        <taxon>Enterobacterales</taxon>
        <taxon>Morganellaceae</taxon>
        <taxon>Providencia</taxon>
    </lineage>
</organism>
<evidence type="ECO:0000256" key="2">
    <source>
        <dbReference type="ARBA" id="ARBA00022529"/>
    </source>
</evidence>
<keyword evidence="4" id="KW-0255">Endonuclease</keyword>
<evidence type="ECO:0000256" key="4">
    <source>
        <dbReference type="ARBA" id="ARBA00022759"/>
    </source>
</evidence>
<dbReference type="Pfam" id="PF03515">
    <property type="entry name" value="Cloacin"/>
    <property type="match status" value="1"/>
</dbReference>
<feature type="compositionally biased region" description="Gly residues" evidence="8">
    <location>
        <begin position="24"/>
        <end position="38"/>
    </location>
</feature>
<evidence type="ECO:0000259" key="9">
    <source>
        <dbReference type="Pfam" id="PF03515"/>
    </source>
</evidence>
<sequence>MANNDSHDSMSVSASPDSDDNNGRGTGPEGRGDSGGSRGSSHSRSVNFSQTPEKQAIINPLILLPVTIAVVEGTWGVTVSAVRSTPTPLAQLVAKVINSAPIAARAVGFTISAIYPTPVAPDNIDPYFAEHQRQLADIVARQNLQDKTYSVTALPASLVTDTPISSIAQLQEVTAKVIAEPVIDPVTEQKVTALTKTDRKVSVVKATRTRRTSVYSVAAVPNQPPLQVYVDMREPRGLASSPAIIESALPVSLLPSPVAQTTHHIVDFGDEHAPIYLSISKQNTSQQLALEVEEAKRRDEEFLDTHPIEAAERELAAAQSQLSSARANLGLRQRQLQALQNTSEALAFTDPQRHPLEIRFDDWISGLGSSYRDGSVLLHLNAIIDSPTNLAFLMQHGATRYVADVLEVNNIEAPTEGGRRVALAVRDKLIELYDELHQRFLRSIKLIDDAEKILALAEAEVKDAEDKTAAAEDKVAKENKRREEGTVTGNGEAVGEQWLEDANKGNGVPIPEQIAEKLRGKKFKTFDKFRKAFWEEVSKDPELFDQFCDANKGNIKKGKAPVPVEEEQVGGRVKFELHHEEPIAQGGEVYGIDNLRVVTPKRHIGIHKKG</sequence>
<feature type="domain" description="Pyosin/cloacin translocation" evidence="9">
    <location>
        <begin position="25"/>
        <end position="302"/>
    </location>
</feature>
<feature type="compositionally biased region" description="Basic and acidic residues" evidence="8">
    <location>
        <begin position="467"/>
        <end position="485"/>
    </location>
</feature>
<dbReference type="InterPro" id="IPR016128">
    <property type="entry name" value="Pyosin/cloacin_T_dom"/>
</dbReference>
<name>A0ABX7AK97_9GAMM</name>
<evidence type="ECO:0000256" key="7">
    <source>
        <dbReference type="ARBA" id="ARBA00023048"/>
    </source>
</evidence>
<protein>
    <recommendedName>
        <fullName evidence="9">Pyosin/cloacin translocation domain-containing protein</fullName>
    </recommendedName>
</protein>
<dbReference type="InterPro" id="IPR044925">
    <property type="entry name" value="His-Me_finger_sf"/>
</dbReference>
<comment type="similarity">
    <text evidence="1">Belongs to the colicin/pyosin nuclease family.</text>
</comment>
<dbReference type="PRINTS" id="PR01295">
    <property type="entry name" value="CLOACIN"/>
</dbReference>
<keyword evidence="3" id="KW-0540">Nuclease</keyword>
<evidence type="ECO:0000256" key="1">
    <source>
        <dbReference type="ARBA" id="ARBA00006811"/>
    </source>
</evidence>
<feature type="region of interest" description="Disordered" evidence="8">
    <location>
        <begin position="467"/>
        <end position="488"/>
    </location>
</feature>
<evidence type="ECO:0000256" key="8">
    <source>
        <dbReference type="SAM" id="MobiDB-lite"/>
    </source>
</evidence>
<feature type="region of interest" description="Disordered" evidence="8">
    <location>
        <begin position="1"/>
        <end position="50"/>
    </location>
</feature>
<keyword evidence="7" id="KW-0078">Bacteriocin</keyword>
<accession>A0ABX7AK97</accession>
<evidence type="ECO:0000256" key="3">
    <source>
        <dbReference type="ARBA" id="ARBA00022722"/>
    </source>
</evidence>
<reference evidence="11" key="1">
    <citation type="submission" date="2021-01" db="EMBL/GenBank/DDBJ databases">
        <title>Providencia vermicola LLDRA6, a soil-borne Mn(II)-oxidizing bacterium, exploits a strategy of superoxide production coupled to hydrogen peroxide consumption to generate Mn oxides, as revealed by transcriptional up-regulation of genes for phenylacetic acid catabolism.</title>
        <authorList>
            <person name="Chen S."/>
            <person name="Ding Z."/>
            <person name="Chen J."/>
            <person name="Luo J."/>
            <person name="Ruan X."/>
            <person name="Li Z."/>
            <person name="Liao F."/>
            <person name="He J."/>
            <person name="Li D."/>
        </authorList>
    </citation>
    <scope>NUCLEOTIDE SEQUENCE [LARGE SCALE GENOMIC DNA]</scope>
    <source>
        <strain evidence="11">LLDRA6</strain>
    </source>
</reference>